<feature type="domain" description="U1-type" evidence="9">
    <location>
        <begin position="242"/>
        <end position="276"/>
    </location>
</feature>
<protein>
    <recommendedName>
        <fullName evidence="12">U1-type domain-containing protein</fullName>
    </recommendedName>
</protein>
<evidence type="ECO:0000256" key="1">
    <source>
        <dbReference type="ARBA" id="ARBA00004123"/>
    </source>
</evidence>
<dbReference type="InterPro" id="IPR051868">
    <property type="entry name" value="ZN346_ZMAT4"/>
</dbReference>
<dbReference type="OrthoDB" id="434647at2759"/>
<organism evidence="10 11">
    <name type="scientific">Carpinus fangiana</name>
    <dbReference type="NCBI Taxonomy" id="176857"/>
    <lineage>
        <taxon>Eukaryota</taxon>
        <taxon>Viridiplantae</taxon>
        <taxon>Streptophyta</taxon>
        <taxon>Embryophyta</taxon>
        <taxon>Tracheophyta</taxon>
        <taxon>Spermatophyta</taxon>
        <taxon>Magnoliopsida</taxon>
        <taxon>eudicotyledons</taxon>
        <taxon>Gunneridae</taxon>
        <taxon>Pentapetalae</taxon>
        <taxon>rosids</taxon>
        <taxon>fabids</taxon>
        <taxon>Fagales</taxon>
        <taxon>Betulaceae</taxon>
        <taxon>Carpinus</taxon>
    </lineage>
</organism>
<feature type="domain" description="U1-type" evidence="9">
    <location>
        <begin position="346"/>
        <end position="380"/>
    </location>
</feature>
<evidence type="ECO:0000313" key="10">
    <source>
        <dbReference type="EMBL" id="KAE8124412.1"/>
    </source>
</evidence>
<dbReference type="GO" id="GO:0003676">
    <property type="term" value="F:nucleic acid binding"/>
    <property type="evidence" value="ECO:0007669"/>
    <property type="project" value="InterPro"/>
</dbReference>
<dbReference type="InterPro" id="IPR003604">
    <property type="entry name" value="Matrin/U1-like-C_Znf_C2H2"/>
</dbReference>
<dbReference type="PANTHER" id="PTHR46144">
    <property type="entry name" value="ZINC FINGER PROTEIN 385B-LIKE"/>
    <property type="match status" value="1"/>
</dbReference>
<evidence type="ECO:0000259" key="8">
    <source>
        <dbReference type="SMART" id="SM00355"/>
    </source>
</evidence>
<keyword evidence="4" id="KW-0863">Zinc-finger</keyword>
<name>A0A5N6RQ65_9ROSI</name>
<evidence type="ECO:0000256" key="3">
    <source>
        <dbReference type="ARBA" id="ARBA00022737"/>
    </source>
</evidence>
<evidence type="ECO:0000313" key="11">
    <source>
        <dbReference type="Proteomes" id="UP000327013"/>
    </source>
</evidence>
<dbReference type="GO" id="GO:0005634">
    <property type="term" value="C:nucleus"/>
    <property type="evidence" value="ECO:0007669"/>
    <property type="project" value="UniProtKB-SubCell"/>
</dbReference>
<accession>A0A5N6RQ65</accession>
<dbReference type="Proteomes" id="UP000327013">
    <property type="component" value="Chromosome 8"/>
</dbReference>
<keyword evidence="5" id="KW-0862">Zinc</keyword>
<feature type="domain" description="U1-type" evidence="9">
    <location>
        <begin position="117"/>
        <end position="151"/>
    </location>
</feature>
<feature type="domain" description="C2H2-type" evidence="8">
    <location>
        <begin position="245"/>
        <end position="269"/>
    </location>
</feature>
<dbReference type="GO" id="GO:0008270">
    <property type="term" value="F:zinc ion binding"/>
    <property type="evidence" value="ECO:0007669"/>
    <property type="project" value="UniProtKB-KW"/>
</dbReference>
<keyword evidence="2" id="KW-0479">Metal-binding</keyword>
<proteinExistence type="predicted"/>
<dbReference type="InterPro" id="IPR013087">
    <property type="entry name" value="Znf_C2H2_type"/>
</dbReference>
<keyword evidence="6" id="KW-0539">Nucleus</keyword>
<dbReference type="SUPFAM" id="SSF57667">
    <property type="entry name" value="beta-beta-alpha zinc fingers"/>
    <property type="match status" value="4"/>
</dbReference>
<dbReference type="InterPro" id="IPR036236">
    <property type="entry name" value="Znf_C2H2_sf"/>
</dbReference>
<dbReference type="AlphaFoldDB" id="A0A5N6RQ65"/>
<feature type="domain" description="C2H2-type" evidence="8">
    <location>
        <begin position="349"/>
        <end position="373"/>
    </location>
</feature>
<evidence type="ECO:0000259" key="9">
    <source>
        <dbReference type="SMART" id="SM00451"/>
    </source>
</evidence>
<evidence type="ECO:0000256" key="6">
    <source>
        <dbReference type="ARBA" id="ARBA00023242"/>
    </source>
</evidence>
<evidence type="ECO:0000256" key="2">
    <source>
        <dbReference type="ARBA" id="ARBA00022723"/>
    </source>
</evidence>
<feature type="region of interest" description="Disordered" evidence="7">
    <location>
        <begin position="277"/>
        <end position="332"/>
    </location>
</feature>
<evidence type="ECO:0000256" key="4">
    <source>
        <dbReference type="ARBA" id="ARBA00022771"/>
    </source>
</evidence>
<dbReference type="SMART" id="SM00355">
    <property type="entry name" value="ZnF_C2H2"/>
    <property type="match status" value="4"/>
</dbReference>
<dbReference type="SMART" id="SM00451">
    <property type="entry name" value="ZnF_U1"/>
    <property type="match status" value="4"/>
</dbReference>
<dbReference type="PANTHER" id="PTHR46144:SF6">
    <property type="entry name" value="C2H2-TYPE DOMAIN-CONTAINING PROTEIN"/>
    <property type="match status" value="1"/>
</dbReference>
<keyword evidence="11" id="KW-1185">Reference proteome</keyword>
<feature type="domain" description="C2H2-type" evidence="8">
    <location>
        <begin position="120"/>
        <end position="144"/>
    </location>
</feature>
<dbReference type="Pfam" id="PF12874">
    <property type="entry name" value="zf-met"/>
    <property type="match status" value="4"/>
</dbReference>
<dbReference type="Gene3D" id="3.30.160.60">
    <property type="entry name" value="Classic Zinc Finger"/>
    <property type="match status" value="4"/>
</dbReference>
<evidence type="ECO:0008006" key="12">
    <source>
        <dbReference type="Google" id="ProtNLM"/>
    </source>
</evidence>
<feature type="domain" description="U1-type" evidence="9">
    <location>
        <begin position="26"/>
        <end position="60"/>
    </location>
</feature>
<dbReference type="EMBL" id="CM017328">
    <property type="protein sequence ID" value="KAE8124412.1"/>
    <property type="molecule type" value="Genomic_DNA"/>
</dbReference>
<evidence type="ECO:0000256" key="7">
    <source>
        <dbReference type="SAM" id="MobiDB-lite"/>
    </source>
</evidence>
<feature type="domain" description="C2H2-type" evidence="8">
    <location>
        <begin position="29"/>
        <end position="53"/>
    </location>
</feature>
<evidence type="ECO:0000256" key="5">
    <source>
        <dbReference type="ARBA" id="ARBA00022833"/>
    </source>
</evidence>
<comment type="subcellular location">
    <subcellularLocation>
        <location evidence="1">Nucleus</location>
    </subcellularLocation>
</comment>
<sequence length="384" mass="41505">MCSLSENFSVSTNDASGIIPQQTKVVQSMRCEVCKIDCNSKEVYETHILGKKHKRNLQVQNCPTSAMLSSSSNTITDITTQMGSIGGQTIFGASGVAASEELEAKKRKLLDGGVVVDSVRFCTICNVACNSQEVFSKHLAGKKHASQDKYQFLMNRMDVIKGSEDTQKEETLTESPSSKLNTILSMQKSFGDKAGIGYDQPASTSRNVARLIALNGIGPYIAAIRSHDSGTLKKYPKKNKYVQSAWCEVCKINCNSSDIYIKHISGKKHQKNLEKLSKSKNDARAPAPNAPLASTKPVIGPIENPEANKGKSVVQNSGEKVAESRASEEDLETKKRKILGGGAAAEAVRTCTICNVVCNSQTVFNSHLAGQKHATMVKQSQGLN</sequence>
<gene>
    <name evidence="10" type="ORF">FH972_019301</name>
</gene>
<reference evidence="10 11" key="1">
    <citation type="submission" date="2019-06" db="EMBL/GenBank/DDBJ databases">
        <title>A chromosomal-level reference genome of Carpinus fangiana (Coryloideae, Betulaceae).</title>
        <authorList>
            <person name="Yang X."/>
            <person name="Wang Z."/>
            <person name="Zhang L."/>
            <person name="Hao G."/>
            <person name="Liu J."/>
            <person name="Yang Y."/>
        </authorList>
    </citation>
    <scope>NUCLEOTIDE SEQUENCE [LARGE SCALE GENOMIC DNA]</scope>
    <source>
        <strain evidence="10">Cfa_2016G</strain>
        <tissue evidence="10">Leaf</tissue>
    </source>
</reference>
<keyword evidence="3" id="KW-0677">Repeat</keyword>